<evidence type="ECO:0000313" key="1">
    <source>
        <dbReference type="EMBL" id="MBT4870205.1"/>
    </source>
</evidence>
<organism evidence="1 2">
    <name type="scientific">Candidatus Iainarchaeum sp</name>
    <dbReference type="NCBI Taxonomy" id="3101447"/>
    <lineage>
        <taxon>Archaea</taxon>
        <taxon>Candidatus Iainarchaeota</taxon>
        <taxon>Candidatus Iainarchaeia</taxon>
        <taxon>Candidatus Iainarchaeales</taxon>
        <taxon>Candidatus Iainarchaeaceae</taxon>
        <taxon>Candidatus Iainarchaeum</taxon>
    </lineage>
</organism>
<evidence type="ECO:0000313" key="2">
    <source>
        <dbReference type="Proteomes" id="UP000722459"/>
    </source>
</evidence>
<protein>
    <submittedName>
        <fullName evidence="1">Uncharacterized protein</fullName>
    </submittedName>
</protein>
<dbReference type="Proteomes" id="UP000722459">
    <property type="component" value="Unassembled WGS sequence"/>
</dbReference>
<dbReference type="EMBL" id="JABJNZ010000021">
    <property type="protein sequence ID" value="MBT4870205.1"/>
    <property type="molecule type" value="Genomic_DNA"/>
</dbReference>
<sequence length="228" mass="26173">MSPWFSRIISRKKYSSEQANSVKEVIHAREIQTVNAKRRHKETPFVIKYFREPLAKIQEWNAISKNLETIGVPTAGLSEIKNTSKGVYAKQRDYTNSLKQTIKDAREFGVLTPSLANNIVSDLAKMHKKGFVLTAQEHIFSPWIIYEKSPGKLDRVIIDFGSIKPMKSTHFELRGRQRAHAEHNVGILLANLTIFKKPERIELMKHYFSINPDPILKSKASTFLGHDF</sequence>
<gene>
    <name evidence="1" type="ORF">HON47_01370</name>
</gene>
<proteinExistence type="predicted"/>
<comment type="caution">
    <text evidence="1">The sequence shown here is derived from an EMBL/GenBank/DDBJ whole genome shotgun (WGS) entry which is preliminary data.</text>
</comment>
<name>A0A8T5GE13_9ARCH</name>
<dbReference type="AlphaFoldDB" id="A0A8T5GE13"/>
<reference evidence="1" key="1">
    <citation type="journal article" date="2021" name="ISME J.">
        <title>Mercury methylation by metabolically versatile and cosmopolitan marine bacteria.</title>
        <authorList>
            <person name="Lin H."/>
            <person name="Ascher D.B."/>
            <person name="Myung Y."/>
            <person name="Lamborg C.H."/>
            <person name="Hallam S.J."/>
            <person name="Gionfriddo C.M."/>
            <person name="Holt K.E."/>
            <person name="Moreau J.W."/>
        </authorList>
    </citation>
    <scope>NUCLEOTIDE SEQUENCE</scope>
    <source>
        <strain evidence="1">SI075_bin30</strain>
    </source>
</reference>
<accession>A0A8T5GE13</accession>